<gene>
    <name evidence="2" type="ORF">C483_04904</name>
</gene>
<protein>
    <submittedName>
        <fullName evidence="2">Major facilitator family transporter</fullName>
    </submittedName>
</protein>
<dbReference type="AlphaFoldDB" id="M0A5I7"/>
<sequence>MVTDMSSLSPSALLDLIQSPRVALLANVALVLTGSVLALLSLIDLLTGVLIVVIGFVGIYASLLGQRTEDDEE</sequence>
<evidence type="ECO:0000256" key="1">
    <source>
        <dbReference type="SAM" id="Phobius"/>
    </source>
</evidence>
<feature type="transmembrane region" description="Helical" evidence="1">
    <location>
        <begin position="46"/>
        <end position="65"/>
    </location>
</feature>
<name>M0A5I7_9EURY</name>
<dbReference type="EMBL" id="AOIM01000013">
    <property type="protein sequence ID" value="ELY93990.1"/>
    <property type="molecule type" value="Genomic_DNA"/>
</dbReference>
<keyword evidence="1" id="KW-1133">Transmembrane helix</keyword>
<dbReference type="STRING" id="1227493.C483_04904"/>
<evidence type="ECO:0000313" key="2">
    <source>
        <dbReference type="EMBL" id="ELY93990.1"/>
    </source>
</evidence>
<keyword evidence="1" id="KW-0472">Membrane</keyword>
<organism evidence="2 3">
    <name type="scientific">Natrialba hulunbeirensis JCM 10989</name>
    <dbReference type="NCBI Taxonomy" id="1227493"/>
    <lineage>
        <taxon>Archaea</taxon>
        <taxon>Methanobacteriati</taxon>
        <taxon>Methanobacteriota</taxon>
        <taxon>Stenosarchaea group</taxon>
        <taxon>Halobacteria</taxon>
        <taxon>Halobacteriales</taxon>
        <taxon>Natrialbaceae</taxon>
        <taxon>Natrialba</taxon>
    </lineage>
</organism>
<accession>M0A5I7</accession>
<proteinExistence type="predicted"/>
<evidence type="ECO:0000313" key="3">
    <source>
        <dbReference type="Proteomes" id="UP000011519"/>
    </source>
</evidence>
<dbReference type="PATRIC" id="fig|1227493.4.peg.948"/>
<feature type="transmembrane region" description="Helical" evidence="1">
    <location>
        <begin position="21"/>
        <end position="40"/>
    </location>
</feature>
<dbReference type="Proteomes" id="UP000011519">
    <property type="component" value="Unassembled WGS sequence"/>
</dbReference>
<comment type="caution">
    <text evidence="2">The sequence shown here is derived from an EMBL/GenBank/DDBJ whole genome shotgun (WGS) entry which is preliminary data.</text>
</comment>
<keyword evidence="3" id="KW-1185">Reference proteome</keyword>
<keyword evidence="1" id="KW-0812">Transmembrane</keyword>
<reference evidence="2 3" key="1">
    <citation type="journal article" date="2014" name="PLoS Genet.">
        <title>Phylogenetically driven sequencing of extremely halophilic archaea reveals strategies for static and dynamic osmo-response.</title>
        <authorList>
            <person name="Becker E.A."/>
            <person name="Seitzer P.M."/>
            <person name="Tritt A."/>
            <person name="Larsen D."/>
            <person name="Krusor M."/>
            <person name="Yao A.I."/>
            <person name="Wu D."/>
            <person name="Madern D."/>
            <person name="Eisen J.A."/>
            <person name="Darling A.E."/>
            <person name="Facciotti M.T."/>
        </authorList>
    </citation>
    <scope>NUCLEOTIDE SEQUENCE [LARGE SCALE GENOMIC DNA]</scope>
    <source>
        <strain evidence="2 3">JCM 10989</strain>
    </source>
</reference>